<evidence type="ECO:0000313" key="2">
    <source>
        <dbReference type="EMBL" id="ABY27803.1"/>
    </source>
</evidence>
<dbReference type="KEGG" id="vg:5845658"/>
<feature type="region of interest" description="Disordered" evidence="1">
    <location>
        <begin position="77"/>
        <end position="103"/>
    </location>
</feature>
<proteinExistence type="predicted"/>
<reference evidence="2 3" key="1">
    <citation type="journal article" date="2008" name="PLoS ONE">
        <title>Life-cycle and genome of OtV5, a large DNA virus of the pelagic marine unicellular green alga Ostreococcus tauri.</title>
        <authorList>
            <person name="Derelle E."/>
            <person name="Ferraz C."/>
            <person name="Escande M.L."/>
            <person name="Eychenie S."/>
            <person name="Cooke R."/>
            <person name="Piganeau G."/>
            <person name="Desdevises Y."/>
            <person name="Bellec L."/>
            <person name="Moreau H."/>
            <person name="Grimsley N."/>
        </authorList>
    </citation>
    <scope>NUCLEOTIDE SEQUENCE [LARGE SCALE GENOMIC DNA]</scope>
    <source>
        <strain evidence="2 3">OtV5</strain>
    </source>
</reference>
<sequence>MFVDVQCEDDTIQIAELISDTEVIFLTKLENGLYDFEDDITVIPTESICGWYDCKTLEETELFMKAPGGYALLDDSDDEDYVCSDEGEDSDSESLIDEDEDEA</sequence>
<dbReference type="OrthoDB" id="24426at10239"/>
<keyword evidence="3" id="KW-1185">Reference proteome</keyword>
<evidence type="ECO:0000256" key="1">
    <source>
        <dbReference type="SAM" id="MobiDB-lite"/>
    </source>
</evidence>
<protein>
    <submittedName>
        <fullName evidence="2">Uncharacterized protein</fullName>
    </submittedName>
</protein>
<dbReference type="GeneID" id="5845658"/>
<dbReference type="RefSeq" id="YP_001648099.1">
    <property type="nucleotide sequence ID" value="NC_010191.2"/>
</dbReference>
<gene>
    <name evidence="2" type="ORF">OtV5_022c</name>
</gene>
<name>A9YVS0_9PHYC</name>
<evidence type="ECO:0000313" key="3">
    <source>
        <dbReference type="Proteomes" id="UP000203890"/>
    </source>
</evidence>
<organism evidence="2 3">
    <name type="scientific">Ostreococcus tauri virus OtV5</name>
    <dbReference type="NCBI Taxonomy" id="1785753"/>
    <lineage>
        <taxon>Viruses</taxon>
        <taxon>Varidnaviria</taxon>
        <taxon>Bamfordvirae</taxon>
        <taxon>Nucleocytoviricota</taxon>
        <taxon>Megaviricetes</taxon>
        <taxon>Algavirales</taxon>
        <taxon>Phycodnaviridae</taxon>
        <taxon>Prasinovirus</taxon>
        <taxon>Prasinovirus ostreotauri</taxon>
    </lineage>
</organism>
<dbReference type="EMBL" id="EU304328">
    <property type="protein sequence ID" value="ABY27803.1"/>
    <property type="molecule type" value="Genomic_DNA"/>
</dbReference>
<accession>A9YVS0</accession>
<dbReference type="Proteomes" id="UP000203890">
    <property type="component" value="Segment"/>
</dbReference>